<evidence type="ECO:0008006" key="3">
    <source>
        <dbReference type="Google" id="ProtNLM"/>
    </source>
</evidence>
<dbReference type="KEGG" id="sgn:SGRA_2855"/>
<dbReference type="EMBL" id="CP002831">
    <property type="protein sequence ID" value="AFC25583.1"/>
    <property type="molecule type" value="Genomic_DNA"/>
</dbReference>
<accession>H6LAJ0</accession>
<dbReference type="STRING" id="984262.SGRA_2855"/>
<protein>
    <recommendedName>
        <fullName evidence="3">Lipoprotein</fullName>
    </recommendedName>
</protein>
<organism evidence="1 2">
    <name type="scientific">Saprospira grandis (strain Lewin)</name>
    <dbReference type="NCBI Taxonomy" id="984262"/>
    <lineage>
        <taxon>Bacteria</taxon>
        <taxon>Pseudomonadati</taxon>
        <taxon>Bacteroidota</taxon>
        <taxon>Saprospiria</taxon>
        <taxon>Saprospirales</taxon>
        <taxon>Saprospiraceae</taxon>
        <taxon>Saprospira</taxon>
    </lineage>
</organism>
<dbReference type="RefSeq" id="WP_015693186.1">
    <property type="nucleotide sequence ID" value="NC_016940.1"/>
</dbReference>
<dbReference type="Proteomes" id="UP000007519">
    <property type="component" value="Chromosome"/>
</dbReference>
<dbReference type="OrthoDB" id="9821302at2"/>
<dbReference type="PROSITE" id="PS51257">
    <property type="entry name" value="PROKAR_LIPOPROTEIN"/>
    <property type="match status" value="1"/>
</dbReference>
<evidence type="ECO:0000313" key="2">
    <source>
        <dbReference type="Proteomes" id="UP000007519"/>
    </source>
</evidence>
<evidence type="ECO:0000313" key="1">
    <source>
        <dbReference type="EMBL" id="AFC25583.1"/>
    </source>
</evidence>
<reference evidence="1 2" key="1">
    <citation type="journal article" date="2012" name="Stand. Genomic Sci.">
        <title>Complete genome sequencing and analysis of Saprospira grandis str. Lewin, a predatory marine bacterium.</title>
        <authorList>
            <person name="Saw J.H."/>
            <person name="Yuryev A."/>
            <person name="Kanbe M."/>
            <person name="Hou S."/>
            <person name="Young A.G."/>
            <person name="Aizawa S."/>
            <person name="Alam M."/>
        </authorList>
    </citation>
    <scope>NUCLEOTIDE SEQUENCE [LARGE SCALE GENOMIC DNA]</scope>
    <source>
        <strain evidence="1 2">Lewin</strain>
    </source>
</reference>
<gene>
    <name evidence="1" type="ordered locus">SGRA_2855</name>
</gene>
<dbReference type="AlphaFoldDB" id="H6LAJ0"/>
<sequence>MKFLFSGLFLLLLLSCTEEKPTKQASPIRYLQVSPADCQPHTVLGLAVFIDSVQLPLEQHNYQQELAAFQLEILAESLPNKWYYISTEQTDFPHFYLSYLGEIVSEEQDTFKFVQRLVSASMECRVHRSYAALYCYAADNRLLGYYQLSNYTDLLPKGILGQSLIFEQDCGHYSLSFAKGIPSRGIYDSCSLSGFYPLHPASNLAQ</sequence>
<keyword evidence="2" id="KW-1185">Reference proteome</keyword>
<name>H6LAJ0_SAPGL</name>
<dbReference type="HOGENOM" id="CLU_1481019_0_0_10"/>
<proteinExistence type="predicted"/>